<dbReference type="Proteomes" id="UP000032160">
    <property type="component" value="Chromosome I"/>
</dbReference>
<feature type="domain" description="Conserved hypothetical protein CHP03032" evidence="1">
    <location>
        <begin position="33"/>
        <end position="347"/>
    </location>
</feature>
<evidence type="ECO:0000313" key="3">
    <source>
        <dbReference type="Proteomes" id="UP000032160"/>
    </source>
</evidence>
<dbReference type="InterPro" id="IPR017481">
    <property type="entry name" value="CHP03032"/>
</dbReference>
<gene>
    <name evidence="2" type="ORF">BN1012_Phect2369</name>
</gene>
<dbReference type="EMBL" id="HG966617">
    <property type="protein sequence ID" value="CDO60582.1"/>
    <property type="molecule type" value="Genomic_DNA"/>
</dbReference>
<sequence length="374" mass="40979">MSDAPTTLPSDVDAAAAEAANPPQTTISCSRGLASWLAMQGVSFGLTSYQSGRLYLIGHQDGDVVSFHERVFNRAMGVAADSQRIFLADLFQIWRLENILGPGQMIDQFDANYVPRNAQTTGDLDAHEIGIDRDGRVIFVNTKYSCLATPSVTHSFKPIWKPHFISRLAPEDRCHLNGLAMSDGAPKYVTAVCKSDIINGWRDRRAEGGCIIDVASNEFVTQKLSMPHSPRLHDGRLWVLNSGHGELCTVDEASGALTTVAFLPGFLRGLAFHGRFAFVGLSLPRDGSFSGLALDAALEKRDADPWCGVLIVDTQTGDIVEWIRFEGEIRELFDVFVLPGVKTPMALGMLDPMIRTMITIEDWDEADRPQPVTG</sequence>
<accession>X5MDZ1</accession>
<dbReference type="HOGENOM" id="CLU_024442_0_0_5"/>
<dbReference type="KEGG" id="pect:BN1012_Phect2369"/>
<dbReference type="RefSeq" id="WP_043948596.1">
    <property type="nucleotide sequence ID" value="NZ_HG966617.1"/>
</dbReference>
<protein>
    <recommendedName>
        <fullName evidence="1">Conserved hypothetical protein CHP03032 domain-containing protein</fullName>
    </recommendedName>
</protein>
<reference evidence="2 3" key="1">
    <citation type="journal article" date="2014" name="Front. Genet.">
        <title>Genome and metabolic network of "Candidatus Phaeomarinobacter ectocarpi" Ec32, a new candidate genus of Alphaproteobacteria frequently associated with brown algae.</title>
        <authorList>
            <person name="Dittami S.M."/>
            <person name="Barbeyron T."/>
            <person name="Boyen C."/>
            <person name="Cambefort J."/>
            <person name="Collet G."/>
            <person name="Delage L."/>
            <person name="Gobet A."/>
            <person name="Groisillier A."/>
            <person name="Leblanc C."/>
            <person name="Michel G."/>
            <person name="Scornet D."/>
            <person name="Siegel A."/>
            <person name="Tapia J.E."/>
            <person name="Tonon T."/>
        </authorList>
    </citation>
    <scope>NUCLEOTIDE SEQUENCE [LARGE SCALE GENOMIC DNA]</scope>
    <source>
        <strain evidence="2 3">Ec32</strain>
    </source>
</reference>
<dbReference type="OrthoDB" id="238183at2"/>
<dbReference type="AlphaFoldDB" id="X5MDZ1"/>
<dbReference type="NCBIfam" id="TIGR03032">
    <property type="entry name" value="TIGR03032 family protein"/>
    <property type="match status" value="1"/>
</dbReference>
<proteinExistence type="predicted"/>
<dbReference type="STRING" id="1458461.BN1012_Phect2369"/>
<organism evidence="2 3">
    <name type="scientific">Candidatus Phaeomarinibacter ectocarpi</name>
    <dbReference type="NCBI Taxonomy" id="1458461"/>
    <lineage>
        <taxon>Bacteria</taxon>
        <taxon>Pseudomonadati</taxon>
        <taxon>Pseudomonadota</taxon>
        <taxon>Alphaproteobacteria</taxon>
        <taxon>Hyphomicrobiales</taxon>
        <taxon>Parvibaculaceae</taxon>
        <taxon>Candidatus Phaeomarinibacter</taxon>
    </lineage>
</organism>
<evidence type="ECO:0000313" key="2">
    <source>
        <dbReference type="EMBL" id="CDO60582.1"/>
    </source>
</evidence>
<dbReference type="SUPFAM" id="SSF50969">
    <property type="entry name" value="YVTN repeat-like/Quinoprotein amine dehydrogenase"/>
    <property type="match status" value="1"/>
</dbReference>
<evidence type="ECO:0000259" key="1">
    <source>
        <dbReference type="Pfam" id="PF16261"/>
    </source>
</evidence>
<keyword evidence="3" id="KW-1185">Reference proteome</keyword>
<dbReference type="Pfam" id="PF16261">
    <property type="entry name" value="DUF4915"/>
    <property type="match status" value="1"/>
</dbReference>
<name>X5MDZ1_9HYPH</name>
<dbReference type="InterPro" id="IPR011044">
    <property type="entry name" value="Quino_amine_DH_bsu"/>
</dbReference>
<dbReference type="PATRIC" id="fig|1458461.3.peg.2375"/>